<organism evidence="16 17">
    <name type="scientific">Aureimonas altamirensis</name>
    <dbReference type="NCBI Taxonomy" id="370622"/>
    <lineage>
        <taxon>Bacteria</taxon>
        <taxon>Pseudomonadati</taxon>
        <taxon>Pseudomonadota</taxon>
        <taxon>Alphaproteobacteria</taxon>
        <taxon>Hyphomicrobiales</taxon>
        <taxon>Aurantimonadaceae</taxon>
        <taxon>Aureimonas</taxon>
    </lineage>
</organism>
<dbReference type="STRING" id="370622.LA66_04225"/>
<comment type="pathway">
    <text evidence="3">Amino-acid biosynthesis; L-isoleucine biosynthesis; L-isoleucine from 2-oxobutanoate: step 4/4.</text>
</comment>
<evidence type="ECO:0000256" key="3">
    <source>
        <dbReference type="ARBA" id="ARBA00004824"/>
    </source>
</evidence>
<dbReference type="GO" id="GO:0008652">
    <property type="term" value="P:amino acid biosynthetic process"/>
    <property type="evidence" value="ECO:0007669"/>
    <property type="project" value="UniProtKB-ARBA"/>
</dbReference>
<dbReference type="InterPro" id="IPR018300">
    <property type="entry name" value="Aminotrans_IV_CS"/>
</dbReference>
<dbReference type="Gene3D" id="3.30.470.10">
    <property type="match status" value="1"/>
</dbReference>
<reference evidence="16 17" key="1">
    <citation type="submission" date="2014-09" db="EMBL/GenBank/DDBJ databases">
        <title>Isolation and characterization of Aurantimonas altamirensis ON-56566 from clinical sample following a dog bite.</title>
        <authorList>
            <person name="Eshaghi A."/>
            <person name="Li A."/>
            <person name="Shahinas D."/>
            <person name="Bahn P."/>
            <person name="Kus J.V."/>
            <person name="Patel S.N."/>
        </authorList>
    </citation>
    <scope>NUCLEOTIDE SEQUENCE [LARGE SCALE GENOMIC DNA]</scope>
    <source>
        <strain evidence="16 17">ON-56566</strain>
    </source>
</reference>
<evidence type="ECO:0000256" key="13">
    <source>
        <dbReference type="ARBA" id="ARBA00049229"/>
    </source>
</evidence>
<evidence type="ECO:0000256" key="11">
    <source>
        <dbReference type="ARBA" id="ARBA00048212"/>
    </source>
</evidence>
<accession>A0A0B1QAJ2</accession>
<evidence type="ECO:0000256" key="14">
    <source>
        <dbReference type="RuleBase" id="RU004106"/>
    </source>
</evidence>
<evidence type="ECO:0000313" key="16">
    <source>
        <dbReference type="EMBL" id="KHJ55840.1"/>
    </source>
</evidence>
<dbReference type="GO" id="GO:0005829">
    <property type="term" value="C:cytosol"/>
    <property type="evidence" value="ECO:0007669"/>
    <property type="project" value="TreeGrafter"/>
</dbReference>
<dbReference type="FunFam" id="3.20.10.10:FF:000002">
    <property type="entry name" value="D-alanine aminotransferase"/>
    <property type="match status" value="1"/>
</dbReference>
<dbReference type="GO" id="GO:0009082">
    <property type="term" value="P:branched-chain amino acid biosynthetic process"/>
    <property type="evidence" value="ECO:0007669"/>
    <property type="project" value="UniProtKB-KW"/>
</dbReference>
<evidence type="ECO:0000256" key="9">
    <source>
        <dbReference type="ARBA" id="ARBA00022898"/>
    </source>
</evidence>
<dbReference type="GO" id="GO:0004084">
    <property type="term" value="F:branched-chain-amino-acid transaminase activity"/>
    <property type="evidence" value="ECO:0007669"/>
    <property type="project" value="UniProtKB-EC"/>
</dbReference>
<dbReference type="NCBIfam" id="NF009896">
    <property type="entry name" value="PRK13356.1"/>
    <property type="match status" value="1"/>
</dbReference>
<evidence type="ECO:0000256" key="2">
    <source>
        <dbReference type="ARBA" id="ARBA00003109"/>
    </source>
</evidence>
<name>A0A0B1QAJ2_9HYPH</name>
<dbReference type="InterPro" id="IPR036038">
    <property type="entry name" value="Aminotransferase-like"/>
</dbReference>
<comment type="catalytic activity">
    <reaction evidence="12">
        <text>L-isoleucine + 2-oxoglutarate = (S)-3-methyl-2-oxopentanoate + L-glutamate</text>
        <dbReference type="Rhea" id="RHEA:24801"/>
        <dbReference type="ChEBI" id="CHEBI:16810"/>
        <dbReference type="ChEBI" id="CHEBI:29985"/>
        <dbReference type="ChEBI" id="CHEBI:35146"/>
        <dbReference type="ChEBI" id="CHEBI:58045"/>
        <dbReference type="EC" id="2.6.1.42"/>
    </reaction>
</comment>
<dbReference type="Proteomes" id="UP000030826">
    <property type="component" value="Unassembled WGS sequence"/>
</dbReference>
<dbReference type="OrthoDB" id="21319at2"/>
<dbReference type="InterPro" id="IPR001544">
    <property type="entry name" value="Aminotrans_IV"/>
</dbReference>
<dbReference type="AlphaFoldDB" id="A0A0B1QAJ2"/>
<dbReference type="Gene3D" id="3.20.10.10">
    <property type="entry name" value="D-amino Acid Aminotransferase, subunit A, domain 2"/>
    <property type="match status" value="1"/>
</dbReference>
<keyword evidence="10" id="KW-0100">Branched-chain amino acid biosynthesis</keyword>
<dbReference type="InterPro" id="IPR050571">
    <property type="entry name" value="Class-IV_PLP-Dep_Aminotrnsfr"/>
</dbReference>
<dbReference type="EC" id="2.6.1.42" evidence="7"/>
<evidence type="ECO:0000256" key="6">
    <source>
        <dbReference type="ARBA" id="ARBA00009320"/>
    </source>
</evidence>
<comment type="catalytic activity">
    <reaction evidence="11">
        <text>L-valine + 2-oxoglutarate = 3-methyl-2-oxobutanoate + L-glutamate</text>
        <dbReference type="Rhea" id="RHEA:24813"/>
        <dbReference type="ChEBI" id="CHEBI:11851"/>
        <dbReference type="ChEBI" id="CHEBI:16810"/>
        <dbReference type="ChEBI" id="CHEBI:29985"/>
        <dbReference type="ChEBI" id="CHEBI:57762"/>
        <dbReference type="EC" id="2.6.1.42"/>
    </reaction>
</comment>
<evidence type="ECO:0000256" key="7">
    <source>
        <dbReference type="ARBA" id="ARBA00013053"/>
    </source>
</evidence>
<proteinExistence type="inferred from homology"/>
<dbReference type="PANTHER" id="PTHR42743:SF11">
    <property type="entry name" value="AMINODEOXYCHORISMATE LYASE"/>
    <property type="match status" value="1"/>
</dbReference>
<dbReference type="PANTHER" id="PTHR42743">
    <property type="entry name" value="AMINO-ACID AMINOTRANSFERASE"/>
    <property type="match status" value="1"/>
</dbReference>
<dbReference type="PROSITE" id="PS00770">
    <property type="entry name" value="AA_TRANSFER_CLASS_4"/>
    <property type="match status" value="1"/>
</dbReference>
<evidence type="ECO:0000256" key="15">
    <source>
        <dbReference type="RuleBase" id="RU004516"/>
    </source>
</evidence>
<keyword evidence="16" id="KW-0808">Transferase</keyword>
<sequence>MAIEFSRTVTFFQGEWLEGNPALVGPRSHVFWLGSSVFDGARWFDGLAPDLDLHAARVNRSALALGLQPTVEAAEIVRLAHEGLARFDGKTAVYIRPMYWAEDGGYMGVPADPATTRFCLCLYESPMIASSGFTLGISTFRRPTPETMPTAAKAGCLYPNNARAIMEAKERGFDNALVRDVVGNVAETGTSNIFMAKDGVVYTPVPNGCFLNGITRQRVIGLLRDDGVEVIEKSLSVEDFMQADEIFSTGNHSKVVPVTGIEGRSLTVGAFAERARELYFAFARQGKNSAAGLQLEKAGG</sequence>
<keyword evidence="10" id="KW-0028">Amino-acid biosynthesis</keyword>
<comment type="function">
    <text evidence="2">Acts on leucine, isoleucine and valine.</text>
</comment>
<dbReference type="InterPro" id="IPR043131">
    <property type="entry name" value="BCAT-like_N"/>
</dbReference>
<dbReference type="Pfam" id="PF01063">
    <property type="entry name" value="Aminotran_4"/>
    <property type="match status" value="1"/>
</dbReference>
<comment type="catalytic activity">
    <reaction evidence="13">
        <text>L-leucine + 2-oxoglutarate = 4-methyl-2-oxopentanoate + L-glutamate</text>
        <dbReference type="Rhea" id="RHEA:18321"/>
        <dbReference type="ChEBI" id="CHEBI:16810"/>
        <dbReference type="ChEBI" id="CHEBI:17865"/>
        <dbReference type="ChEBI" id="CHEBI:29985"/>
        <dbReference type="ChEBI" id="CHEBI:57427"/>
        <dbReference type="EC" id="2.6.1.42"/>
    </reaction>
</comment>
<evidence type="ECO:0000256" key="5">
    <source>
        <dbReference type="ARBA" id="ARBA00005072"/>
    </source>
</evidence>
<comment type="cofactor">
    <cofactor evidence="1 15">
        <name>pyridoxal 5'-phosphate</name>
        <dbReference type="ChEBI" id="CHEBI:597326"/>
    </cofactor>
</comment>
<dbReference type="SUPFAM" id="SSF56752">
    <property type="entry name" value="D-aminoacid aminotransferase-like PLP-dependent enzymes"/>
    <property type="match status" value="1"/>
</dbReference>
<dbReference type="EMBL" id="JRFJ01000001">
    <property type="protein sequence ID" value="KHJ55840.1"/>
    <property type="molecule type" value="Genomic_DNA"/>
</dbReference>
<comment type="pathway">
    <text evidence="5">Amino-acid biosynthesis; L-leucine biosynthesis; L-leucine from 3-methyl-2-oxobutanoate: step 4/4.</text>
</comment>
<evidence type="ECO:0000256" key="8">
    <source>
        <dbReference type="ARBA" id="ARBA00014472"/>
    </source>
</evidence>
<comment type="similarity">
    <text evidence="6 14">Belongs to the class-IV pyridoxal-phosphate-dependent aminotransferase family.</text>
</comment>
<evidence type="ECO:0000256" key="12">
    <source>
        <dbReference type="ARBA" id="ARBA00048798"/>
    </source>
</evidence>
<evidence type="ECO:0000256" key="1">
    <source>
        <dbReference type="ARBA" id="ARBA00001933"/>
    </source>
</evidence>
<comment type="caution">
    <text evidence="16">The sequence shown here is derived from an EMBL/GenBank/DDBJ whole genome shotgun (WGS) entry which is preliminary data.</text>
</comment>
<keyword evidence="16" id="KW-0032">Aminotransferase</keyword>
<evidence type="ECO:0000256" key="4">
    <source>
        <dbReference type="ARBA" id="ARBA00004931"/>
    </source>
</evidence>
<keyword evidence="9 15" id="KW-0663">Pyridoxal phosphate</keyword>
<dbReference type="InterPro" id="IPR043132">
    <property type="entry name" value="BCAT-like_C"/>
</dbReference>
<comment type="pathway">
    <text evidence="4">Amino-acid biosynthesis; L-valine biosynthesis; L-valine from pyruvate: step 4/4.</text>
</comment>
<dbReference type="RefSeq" id="WP_039188883.1">
    <property type="nucleotide sequence ID" value="NZ_JRFJ01000001.1"/>
</dbReference>
<evidence type="ECO:0000256" key="10">
    <source>
        <dbReference type="ARBA" id="ARBA00023304"/>
    </source>
</evidence>
<evidence type="ECO:0000313" key="17">
    <source>
        <dbReference type="Proteomes" id="UP000030826"/>
    </source>
</evidence>
<protein>
    <recommendedName>
        <fullName evidence="8">Probable branched-chain-amino-acid aminotransferase</fullName>
        <ecNumber evidence="7">2.6.1.42</ecNumber>
    </recommendedName>
</protein>
<gene>
    <name evidence="16" type="ORF">LA66_04225</name>
</gene>